<proteinExistence type="predicted"/>
<evidence type="ECO:0000256" key="1">
    <source>
        <dbReference type="SAM" id="Coils"/>
    </source>
</evidence>
<evidence type="ECO:0000256" key="2">
    <source>
        <dbReference type="SAM" id="MobiDB-lite"/>
    </source>
</evidence>
<name>A0AAD7M183_QUISA</name>
<accession>A0AAD7M183</accession>
<dbReference type="EMBL" id="JARAOO010000006">
    <property type="protein sequence ID" value="KAJ7966865.1"/>
    <property type="molecule type" value="Genomic_DNA"/>
</dbReference>
<keyword evidence="4" id="KW-1185">Reference proteome</keyword>
<dbReference type="AlphaFoldDB" id="A0AAD7M183"/>
<reference evidence="3" key="1">
    <citation type="journal article" date="2023" name="Science">
        <title>Elucidation of the pathway for biosynthesis of saponin adjuvants from the soapbark tree.</title>
        <authorList>
            <person name="Reed J."/>
            <person name="Orme A."/>
            <person name="El-Demerdash A."/>
            <person name="Owen C."/>
            <person name="Martin L.B.B."/>
            <person name="Misra R.C."/>
            <person name="Kikuchi S."/>
            <person name="Rejzek M."/>
            <person name="Martin A.C."/>
            <person name="Harkess A."/>
            <person name="Leebens-Mack J."/>
            <person name="Louveau T."/>
            <person name="Stephenson M.J."/>
            <person name="Osbourn A."/>
        </authorList>
    </citation>
    <scope>NUCLEOTIDE SEQUENCE</scope>
    <source>
        <strain evidence="3">S10</strain>
    </source>
</reference>
<keyword evidence="1" id="KW-0175">Coiled coil</keyword>
<feature type="region of interest" description="Disordered" evidence="2">
    <location>
        <begin position="129"/>
        <end position="161"/>
    </location>
</feature>
<gene>
    <name evidence="3" type="ORF">O6P43_016271</name>
</gene>
<evidence type="ECO:0000313" key="4">
    <source>
        <dbReference type="Proteomes" id="UP001163823"/>
    </source>
</evidence>
<dbReference type="KEGG" id="qsa:O6P43_016271"/>
<comment type="caution">
    <text evidence="3">The sequence shown here is derived from an EMBL/GenBank/DDBJ whole genome shotgun (WGS) entry which is preliminary data.</text>
</comment>
<dbReference type="PANTHER" id="PTHR35992">
    <property type="entry name" value="CYTOMATRIX PROTEIN-LIKE PROTEIN"/>
    <property type="match status" value="1"/>
</dbReference>
<dbReference type="Proteomes" id="UP001163823">
    <property type="component" value="Chromosome 6"/>
</dbReference>
<feature type="coiled-coil region" evidence="1">
    <location>
        <begin position="211"/>
        <end position="283"/>
    </location>
</feature>
<dbReference type="PANTHER" id="PTHR35992:SF1">
    <property type="entry name" value="CYTOMATRIX PROTEIN-LIKE PROTEIN"/>
    <property type="match status" value="1"/>
</dbReference>
<protein>
    <submittedName>
        <fullName evidence="3">Cytomatrix protein-like protein</fullName>
    </submittedName>
</protein>
<organism evidence="3 4">
    <name type="scientific">Quillaja saponaria</name>
    <name type="common">Soap bark tree</name>
    <dbReference type="NCBI Taxonomy" id="32244"/>
    <lineage>
        <taxon>Eukaryota</taxon>
        <taxon>Viridiplantae</taxon>
        <taxon>Streptophyta</taxon>
        <taxon>Embryophyta</taxon>
        <taxon>Tracheophyta</taxon>
        <taxon>Spermatophyta</taxon>
        <taxon>Magnoliopsida</taxon>
        <taxon>eudicotyledons</taxon>
        <taxon>Gunneridae</taxon>
        <taxon>Pentapetalae</taxon>
        <taxon>rosids</taxon>
        <taxon>fabids</taxon>
        <taxon>Fabales</taxon>
        <taxon>Quillajaceae</taxon>
        <taxon>Quillaja</taxon>
    </lineage>
</organism>
<sequence>MLRRNYSDVSSERRNWENIFNGLVQMLRTQQTQLETLVKERKLLEDRILMQHEGWTSDIRLYKDQNSEVKRVLIFEDKKRTLEAKKVDLVMGSKQREAYLTKLILGNTEDELADFKAWFDYHIFDEPPDKDDHCQRTSEETNKRNERGRGSDITSINNTNEKRSKILEGEVRRLKREREKLSLEKSSELSALLAEKKFVWNQYNIMDNNYINKLNSKHSEVEKANEKIEILVSSLEQLQSSNDEKNDTISRLEGKVADMEADTNRLNEEISRLSVELELLRKSRSAQVTPVLNRCMEGTKTCLGNKNSYKR</sequence>
<evidence type="ECO:0000313" key="3">
    <source>
        <dbReference type="EMBL" id="KAJ7966865.1"/>
    </source>
</evidence>
<feature type="compositionally biased region" description="Basic and acidic residues" evidence="2">
    <location>
        <begin position="129"/>
        <end position="150"/>
    </location>
</feature>